<dbReference type="SUPFAM" id="SSF55073">
    <property type="entry name" value="Nucleotide cyclase"/>
    <property type="match status" value="1"/>
</dbReference>
<dbReference type="GO" id="GO:0046872">
    <property type="term" value="F:metal ion binding"/>
    <property type="evidence" value="ECO:0007669"/>
    <property type="project" value="UniProtKB-KW"/>
</dbReference>
<proteinExistence type="inferred from homology"/>
<dbReference type="Gene3D" id="3.30.70.1230">
    <property type="entry name" value="Nucleotide cyclase"/>
    <property type="match status" value="1"/>
</dbReference>
<dbReference type="InterPro" id="IPR029787">
    <property type="entry name" value="Nucleotide_cyclase"/>
</dbReference>
<dbReference type="EMBL" id="CP017599">
    <property type="protein sequence ID" value="AOX00299.1"/>
    <property type="molecule type" value="Genomic_DNA"/>
</dbReference>
<dbReference type="GO" id="GO:0035556">
    <property type="term" value="P:intracellular signal transduction"/>
    <property type="evidence" value="ECO:0007669"/>
    <property type="project" value="InterPro"/>
</dbReference>
<evidence type="ECO:0000259" key="6">
    <source>
        <dbReference type="PROSITE" id="PS50125"/>
    </source>
</evidence>
<keyword evidence="4" id="KW-0349">Heme</keyword>
<evidence type="ECO:0000313" key="8">
    <source>
        <dbReference type="EMBL" id="AOX00299.1"/>
    </source>
</evidence>
<dbReference type="InterPro" id="IPR050697">
    <property type="entry name" value="Adenylyl/Guanylyl_Cyclase_3/4"/>
</dbReference>
<dbReference type="GO" id="GO:0020037">
    <property type="term" value="F:heme binding"/>
    <property type="evidence" value="ECO:0007669"/>
    <property type="project" value="InterPro"/>
</dbReference>
<dbReference type="AlphaFoldDB" id="A0A1D8TRN5"/>
<dbReference type="Proteomes" id="UP000177870">
    <property type="component" value="Chromosome"/>
</dbReference>
<keyword evidence="2 4" id="KW-0479">Metal-binding</keyword>
<dbReference type="SMART" id="SM00044">
    <property type="entry name" value="CYCc"/>
    <property type="match status" value="1"/>
</dbReference>
<evidence type="ECO:0000256" key="4">
    <source>
        <dbReference type="PROSITE-ProRule" id="PRU00433"/>
    </source>
</evidence>
<evidence type="ECO:0000256" key="5">
    <source>
        <dbReference type="SAM" id="Phobius"/>
    </source>
</evidence>
<dbReference type="PANTHER" id="PTHR43081:SF1">
    <property type="entry name" value="ADENYLATE CYCLASE, TERMINAL-DIFFERENTIATION SPECIFIC"/>
    <property type="match status" value="1"/>
</dbReference>
<name>A0A1D8TRN5_9CYAN</name>
<feature type="domain" description="Guanylate cyclase" evidence="6">
    <location>
        <begin position="311"/>
        <end position="443"/>
    </location>
</feature>
<organism evidence="8 9">
    <name type="scientific">Moorena producens PAL-8-15-08-1</name>
    <dbReference type="NCBI Taxonomy" id="1458985"/>
    <lineage>
        <taxon>Bacteria</taxon>
        <taxon>Bacillati</taxon>
        <taxon>Cyanobacteriota</taxon>
        <taxon>Cyanophyceae</taxon>
        <taxon>Coleofasciculales</taxon>
        <taxon>Coleofasciculaceae</taxon>
        <taxon>Moorena</taxon>
    </lineage>
</organism>
<protein>
    <submittedName>
        <fullName evidence="8">Guanylate cyclase</fullName>
    </submittedName>
</protein>
<accession>A0A1D8TRN5</accession>
<keyword evidence="3 4" id="KW-0408">Iron</keyword>
<dbReference type="GO" id="GO:0004016">
    <property type="term" value="F:adenylate cyclase activity"/>
    <property type="evidence" value="ECO:0007669"/>
    <property type="project" value="UniProtKB-ARBA"/>
</dbReference>
<dbReference type="Pfam" id="PF11845">
    <property type="entry name" value="Tll0287-like"/>
    <property type="match status" value="1"/>
</dbReference>
<evidence type="ECO:0000313" key="9">
    <source>
        <dbReference type="Proteomes" id="UP000177870"/>
    </source>
</evidence>
<evidence type="ECO:0000256" key="2">
    <source>
        <dbReference type="ARBA" id="ARBA00022723"/>
    </source>
</evidence>
<dbReference type="STRING" id="1458985.BJP34_13290"/>
<gene>
    <name evidence="8" type="ORF">BJP34_13290</name>
</gene>
<dbReference type="InterPro" id="IPR001054">
    <property type="entry name" value="A/G_cyclase"/>
</dbReference>
<feature type="domain" description="Cytochrome c" evidence="7">
    <location>
        <begin position="159"/>
        <end position="343"/>
    </location>
</feature>
<keyword evidence="5" id="KW-0472">Membrane</keyword>
<feature type="transmembrane region" description="Helical" evidence="5">
    <location>
        <begin position="12"/>
        <end position="36"/>
    </location>
</feature>
<evidence type="ECO:0000256" key="1">
    <source>
        <dbReference type="ARBA" id="ARBA00005381"/>
    </source>
</evidence>
<dbReference type="PROSITE" id="PS50125">
    <property type="entry name" value="GUANYLATE_CYCLASE_2"/>
    <property type="match status" value="1"/>
</dbReference>
<evidence type="ECO:0000256" key="3">
    <source>
        <dbReference type="ARBA" id="ARBA00023004"/>
    </source>
</evidence>
<dbReference type="Pfam" id="PF00211">
    <property type="entry name" value="Guanylate_cyc"/>
    <property type="match status" value="1"/>
</dbReference>
<dbReference type="PROSITE" id="PS51007">
    <property type="entry name" value="CYTC"/>
    <property type="match status" value="1"/>
</dbReference>
<dbReference type="KEGG" id="mpro:BJP34_13290"/>
<dbReference type="InterPro" id="IPR021796">
    <property type="entry name" value="Tll0287-like_dom"/>
</dbReference>
<sequence length="628" mass="70839">MRHLIFKFWNWLLNLIFQRIILVLTIMFCLGVGIALSSMSRLSMDLIESHALEYSALSTQVINEARNLYSTEVVSRAKTVHGITVTHDYTTKKGAIPNPATYVIELGSRISANDRGALIRLYSDYPFPNRRAEGGPKDDFEWDALKFLRQYPTQSFFRQEQIQGRSSFRYAEAIIMEPSCIACHNSHPDSPRMDWKVGEVRGVLEIIQPLDKFVVHTQMSLRSTFITLGGLSVLALSGLILVIGRLRQTAKELKRRVRERTAALAEANQDLEKRNQIISQIFGRYLSKEVVDKLLEKPEELKLGGQRKTLTILTSDLRGFTALSERLLPEEVVQILNLYLKYMSEVITKYQGTIDKFMGDGILVLFGAPTAKEDDTKRAVACAVAMQLAMVPVNETMNAWGYPPLEMGIGINTGDVVVGNIGSEKRTDYSVVGSQVNLTYRIESYTIGGQILISESTFEQVKSIVMIHGYKQVQPKGVKQPITIYQVVGIGDDYNLFIPKEDETFFSLTKTIPLTYKILEGKHIGKNLFLGSLIQLSAKGGKVRSYERRREDLPVELSNISLNILNQSQAEYSDDIYAKVTSIETEKLGFYIRFTSQPPEVKKRLDALYKSINDRSNQSPRLEAGGFQ</sequence>
<keyword evidence="5" id="KW-1133">Transmembrane helix</keyword>
<reference evidence="9" key="1">
    <citation type="submission" date="2016-10" db="EMBL/GenBank/DDBJ databases">
        <title>Comparative genomics uncovers the prolific and rare metabolic potential of the cyanobacterial genus Moorea.</title>
        <authorList>
            <person name="Leao T."/>
            <person name="Castelao G."/>
            <person name="Korobeynikov A."/>
            <person name="Monroe E.A."/>
            <person name="Podell S."/>
            <person name="Glukhov E."/>
            <person name="Allen E."/>
            <person name="Gerwick W.H."/>
            <person name="Gerwick L."/>
        </authorList>
    </citation>
    <scope>NUCLEOTIDE SEQUENCE [LARGE SCALE GENOMIC DNA]</scope>
    <source>
        <strain evidence="9">PAL-8-15-08-1</strain>
    </source>
</reference>
<feature type="transmembrane region" description="Helical" evidence="5">
    <location>
        <begin position="225"/>
        <end position="246"/>
    </location>
</feature>
<keyword evidence="5" id="KW-0812">Transmembrane</keyword>
<dbReference type="CDD" id="cd07302">
    <property type="entry name" value="CHD"/>
    <property type="match status" value="1"/>
</dbReference>
<comment type="similarity">
    <text evidence="1">Belongs to the adenylyl cyclase class-3 family.</text>
</comment>
<dbReference type="PANTHER" id="PTHR43081">
    <property type="entry name" value="ADENYLATE CYCLASE, TERMINAL-DIFFERENTIATION SPECIFIC-RELATED"/>
    <property type="match status" value="1"/>
</dbReference>
<dbReference type="InterPro" id="IPR009056">
    <property type="entry name" value="Cyt_c-like_dom"/>
</dbReference>
<dbReference type="GO" id="GO:0006171">
    <property type="term" value="P:cAMP biosynthetic process"/>
    <property type="evidence" value="ECO:0007669"/>
    <property type="project" value="TreeGrafter"/>
</dbReference>
<evidence type="ECO:0000259" key="7">
    <source>
        <dbReference type="PROSITE" id="PS51007"/>
    </source>
</evidence>
<dbReference type="GO" id="GO:0009055">
    <property type="term" value="F:electron transfer activity"/>
    <property type="evidence" value="ECO:0007669"/>
    <property type="project" value="InterPro"/>
</dbReference>